<evidence type="ECO:0000313" key="9">
    <source>
        <dbReference type="EMBL" id="MBB5690354.1"/>
    </source>
</evidence>
<reference evidence="9 10" key="1">
    <citation type="submission" date="2020-08" db="EMBL/GenBank/DDBJ databases">
        <title>Genomic Encyclopedia of Type Strains, Phase IV (KMG-IV): sequencing the most valuable type-strain genomes for metagenomic binning, comparative biology and taxonomic classification.</title>
        <authorList>
            <person name="Goeker M."/>
        </authorList>
    </citation>
    <scope>NUCLEOTIDE SEQUENCE [LARGE SCALE GENOMIC DNA]</scope>
    <source>
        <strain evidence="9 10">DSM 25895</strain>
    </source>
</reference>
<dbReference type="AlphaFoldDB" id="A0A840Y920"/>
<feature type="transmembrane region" description="Helical" evidence="8">
    <location>
        <begin position="73"/>
        <end position="90"/>
    </location>
</feature>
<keyword evidence="7 8" id="KW-0472">Membrane</keyword>
<proteinExistence type="inferred from homology"/>
<evidence type="ECO:0000256" key="3">
    <source>
        <dbReference type="ARBA" id="ARBA00022448"/>
    </source>
</evidence>
<sequence>MWSEAALVAGACFLAGFCSGMAGFAFVLVAASMLLHVVSPVLTAPVLVLGSLISQGMSLPMLWKHIEWPRMRFFLAVAVAGIPVGILVLAKGPAALIVAGVGALLVLYSGYMLARIALRMAPPEVGGSRAADGAVGFASGILGGIGGFVGALPAMWADIQGWPKDRARAFMQPFIVFMQAITAAGLGLAGFFTVEALVLTALATPALVLGTWLGLRAYRVLPAQGFRVVLLGLLLVSGISLLI</sequence>
<evidence type="ECO:0000256" key="8">
    <source>
        <dbReference type="RuleBase" id="RU363041"/>
    </source>
</evidence>
<evidence type="ECO:0000256" key="4">
    <source>
        <dbReference type="ARBA" id="ARBA00022475"/>
    </source>
</evidence>
<dbReference type="EMBL" id="JACIJE010000006">
    <property type="protein sequence ID" value="MBB5690354.1"/>
    <property type="molecule type" value="Genomic_DNA"/>
</dbReference>
<gene>
    <name evidence="9" type="ORF">FHS88_002487</name>
</gene>
<evidence type="ECO:0000256" key="2">
    <source>
        <dbReference type="ARBA" id="ARBA00009142"/>
    </source>
</evidence>
<dbReference type="PANTHER" id="PTHR30269">
    <property type="entry name" value="TRANSMEMBRANE PROTEIN YFCA"/>
    <property type="match status" value="1"/>
</dbReference>
<dbReference type="InterPro" id="IPR002781">
    <property type="entry name" value="TM_pro_TauE-like"/>
</dbReference>
<dbReference type="Proteomes" id="UP000562254">
    <property type="component" value="Unassembled WGS sequence"/>
</dbReference>
<keyword evidence="10" id="KW-1185">Reference proteome</keyword>
<evidence type="ECO:0000313" key="10">
    <source>
        <dbReference type="Proteomes" id="UP000562254"/>
    </source>
</evidence>
<name>A0A840Y920_9PROT</name>
<evidence type="ECO:0000256" key="7">
    <source>
        <dbReference type="ARBA" id="ARBA00023136"/>
    </source>
</evidence>
<protein>
    <recommendedName>
        <fullName evidence="8">Probable membrane transporter protein</fullName>
    </recommendedName>
</protein>
<keyword evidence="5 8" id="KW-0812">Transmembrane</keyword>
<dbReference type="Pfam" id="PF01925">
    <property type="entry name" value="TauE"/>
    <property type="match status" value="1"/>
</dbReference>
<evidence type="ECO:0000256" key="5">
    <source>
        <dbReference type="ARBA" id="ARBA00022692"/>
    </source>
</evidence>
<dbReference type="GO" id="GO:0005886">
    <property type="term" value="C:plasma membrane"/>
    <property type="evidence" value="ECO:0007669"/>
    <property type="project" value="UniProtKB-SubCell"/>
</dbReference>
<feature type="transmembrane region" description="Helical" evidence="8">
    <location>
        <begin position="221"/>
        <end position="242"/>
    </location>
</feature>
<feature type="transmembrane region" description="Helical" evidence="8">
    <location>
        <begin position="196"/>
        <end position="215"/>
    </location>
</feature>
<keyword evidence="6 8" id="KW-1133">Transmembrane helix</keyword>
<organism evidence="9 10">
    <name type="scientific">Neoroseomonas alkaliterrae</name>
    <dbReference type="NCBI Taxonomy" id="1452450"/>
    <lineage>
        <taxon>Bacteria</taxon>
        <taxon>Pseudomonadati</taxon>
        <taxon>Pseudomonadota</taxon>
        <taxon>Alphaproteobacteria</taxon>
        <taxon>Acetobacterales</taxon>
        <taxon>Acetobacteraceae</taxon>
        <taxon>Neoroseomonas</taxon>
    </lineage>
</organism>
<comment type="similarity">
    <text evidence="2 8">Belongs to the 4-toluene sulfonate uptake permease (TSUP) (TC 2.A.102) family.</text>
</comment>
<dbReference type="InterPro" id="IPR052017">
    <property type="entry name" value="TSUP"/>
</dbReference>
<dbReference type="PANTHER" id="PTHR30269:SF37">
    <property type="entry name" value="MEMBRANE TRANSPORTER PROTEIN"/>
    <property type="match status" value="1"/>
</dbReference>
<evidence type="ECO:0000256" key="6">
    <source>
        <dbReference type="ARBA" id="ARBA00022989"/>
    </source>
</evidence>
<keyword evidence="3" id="KW-0813">Transport</keyword>
<feature type="transmembrane region" description="Helical" evidence="8">
    <location>
        <begin position="7"/>
        <end position="27"/>
    </location>
</feature>
<feature type="transmembrane region" description="Helical" evidence="8">
    <location>
        <begin position="135"/>
        <end position="157"/>
    </location>
</feature>
<feature type="transmembrane region" description="Helical" evidence="8">
    <location>
        <begin position="96"/>
        <end position="114"/>
    </location>
</feature>
<accession>A0A840Y920</accession>
<keyword evidence="4 8" id="KW-1003">Cell membrane</keyword>
<comment type="caution">
    <text evidence="9">The sequence shown here is derived from an EMBL/GenBank/DDBJ whole genome shotgun (WGS) entry which is preliminary data.</text>
</comment>
<evidence type="ECO:0000256" key="1">
    <source>
        <dbReference type="ARBA" id="ARBA00004651"/>
    </source>
</evidence>
<comment type="subcellular location">
    <subcellularLocation>
        <location evidence="1 8">Cell membrane</location>
        <topology evidence="1 8">Multi-pass membrane protein</topology>
    </subcellularLocation>
</comment>
<feature type="transmembrane region" description="Helical" evidence="8">
    <location>
        <begin position="33"/>
        <end position="53"/>
    </location>
</feature>
<feature type="transmembrane region" description="Helical" evidence="8">
    <location>
        <begin position="169"/>
        <end position="189"/>
    </location>
</feature>
<dbReference type="RefSeq" id="WP_184485040.1">
    <property type="nucleotide sequence ID" value="NZ_JAAEDJ010000035.1"/>
</dbReference>